<protein>
    <recommendedName>
        <fullName evidence="1">Peptidase S1 domain-containing protein</fullName>
    </recommendedName>
</protein>
<evidence type="ECO:0000313" key="3">
    <source>
        <dbReference type="Proteomes" id="UP001235939"/>
    </source>
</evidence>
<keyword evidence="3" id="KW-1185">Reference proteome</keyword>
<dbReference type="PROSITE" id="PS50240">
    <property type="entry name" value="TRYPSIN_DOM"/>
    <property type="match status" value="1"/>
</dbReference>
<evidence type="ECO:0000313" key="2">
    <source>
        <dbReference type="EMBL" id="UYV65448.1"/>
    </source>
</evidence>
<proteinExistence type="predicted"/>
<dbReference type="InterPro" id="IPR043504">
    <property type="entry name" value="Peptidase_S1_PA_chymotrypsin"/>
</dbReference>
<name>A0ABY6K9L2_9ARAC</name>
<dbReference type="InterPro" id="IPR009003">
    <property type="entry name" value="Peptidase_S1_PA"/>
</dbReference>
<dbReference type="EMBL" id="CP092865">
    <property type="protein sequence ID" value="UYV65448.1"/>
    <property type="molecule type" value="Genomic_DNA"/>
</dbReference>
<accession>A0ABY6K9L2</accession>
<sequence>MEKCYQGYSQFPLKVRLGEWDTQVGSEFLAHDDYNVVKLVVHPEFRNSSLWNDVALLQLDRDVIFAPHIDTVCLPRKLDVFEGRACVVTGWGKDAFTVYCWGHYVTKLCPCVTEGGTYSNVMKEVALTVVDFHTCQEALRKTRLGRYFHLHEGFLCAGGENGLDSCKVPKLTVWAQGDGGGPLVCYDPQDGGYVLVGVVSWGIDCGQPQVPGVYVRVQRYLDWIANATGYPLDNYWPPRAW</sequence>
<feature type="domain" description="Peptidase S1" evidence="1">
    <location>
        <begin position="1"/>
        <end position="229"/>
    </location>
</feature>
<gene>
    <name evidence="2" type="ORF">LAZ67_3004410</name>
</gene>
<reference evidence="2 3" key="1">
    <citation type="submission" date="2022-01" db="EMBL/GenBank/DDBJ databases">
        <title>A chromosomal length assembly of Cordylochernes scorpioides.</title>
        <authorList>
            <person name="Zeh D."/>
            <person name="Zeh J."/>
        </authorList>
    </citation>
    <scope>NUCLEOTIDE SEQUENCE [LARGE SCALE GENOMIC DNA]</scope>
    <source>
        <strain evidence="2">IN4F17</strain>
        <tissue evidence="2">Whole Body</tissue>
    </source>
</reference>
<dbReference type="PANTHER" id="PTHR24258:SF129">
    <property type="entry name" value="LP15124P-RELATED"/>
    <property type="match status" value="1"/>
</dbReference>
<organism evidence="2 3">
    <name type="scientific">Cordylochernes scorpioides</name>
    <dbReference type="NCBI Taxonomy" id="51811"/>
    <lineage>
        <taxon>Eukaryota</taxon>
        <taxon>Metazoa</taxon>
        <taxon>Ecdysozoa</taxon>
        <taxon>Arthropoda</taxon>
        <taxon>Chelicerata</taxon>
        <taxon>Arachnida</taxon>
        <taxon>Pseudoscorpiones</taxon>
        <taxon>Cheliferoidea</taxon>
        <taxon>Chernetidae</taxon>
        <taxon>Cordylochernes</taxon>
    </lineage>
</organism>
<dbReference type="Pfam" id="PF00089">
    <property type="entry name" value="Trypsin"/>
    <property type="match status" value="1"/>
</dbReference>
<dbReference type="Proteomes" id="UP001235939">
    <property type="component" value="Chromosome 03"/>
</dbReference>
<evidence type="ECO:0000259" key="1">
    <source>
        <dbReference type="PROSITE" id="PS50240"/>
    </source>
</evidence>
<dbReference type="CDD" id="cd00190">
    <property type="entry name" value="Tryp_SPc"/>
    <property type="match status" value="1"/>
</dbReference>
<dbReference type="InterPro" id="IPR001254">
    <property type="entry name" value="Trypsin_dom"/>
</dbReference>
<dbReference type="PANTHER" id="PTHR24258">
    <property type="entry name" value="SERINE PROTEASE-RELATED"/>
    <property type="match status" value="1"/>
</dbReference>
<dbReference type="Gene3D" id="2.40.10.10">
    <property type="entry name" value="Trypsin-like serine proteases"/>
    <property type="match status" value="2"/>
</dbReference>
<dbReference type="SUPFAM" id="SSF50494">
    <property type="entry name" value="Trypsin-like serine proteases"/>
    <property type="match status" value="1"/>
</dbReference>
<dbReference type="SMART" id="SM00020">
    <property type="entry name" value="Tryp_SPc"/>
    <property type="match status" value="1"/>
</dbReference>